<dbReference type="CDD" id="cd00801">
    <property type="entry name" value="INT_P4_C"/>
    <property type="match status" value="1"/>
</dbReference>
<evidence type="ECO:0000259" key="6">
    <source>
        <dbReference type="PROSITE" id="PS51898"/>
    </source>
</evidence>
<keyword evidence="9" id="KW-1185">Reference proteome</keyword>
<dbReference type="InterPro" id="IPR053876">
    <property type="entry name" value="Phage_int_M"/>
</dbReference>
<comment type="caution">
    <text evidence="8">The sequence shown here is derived from an EMBL/GenBank/DDBJ whole genome shotgun (WGS) entry which is preliminary data.</text>
</comment>
<accession>A0A8G2C6X6</accession>
<dbReference type="Gene3D" id="1.10.150.130">
    <property type="match status" value="1"/>
</dbReference>
<dbReference type="Pfam" id="PF22022">
    <property type="entry name" value="Phage_int_M"/>
    <property type="match status" value="1"/>
</dbReference>
<evidence type="ECO:0000313" key="8">
    <source>
        <dbReference type="EMBL" id="SFM22846.1"/>
    </source>
</evidence>
<evidence type="ECO:0000256" key="1">
    <source>
        <dbReference type="ARBA" id="ARBA00008857"/>
    </source>
</evidence>
<dbReference type="RefSeq" id="WP_092194636.1">
    <property type="nucleotide sequence ID" value="NZ_FOTO01000023.1"/>
</dbReference>
<dbReference type="OrthoDB" id="9775880at2"/>
<proteinExistence type="inferred from homology"/>
<dbReference type="Pfam" id="PF13356">
    <property type="entry name" value="Arm-DNA-bind_3"/>
    <property type="match status" value="1"/>
</dbReference>
<dbReference type="InterPro" id="IPR038488">
    <property type="entry name" value="Integrase_DNA-bd_sf"/>
</dbReference>
<dbReference type="Gene3D" id="3.30.160.390">
    <property type="entry name" value="Integrase, DNA-binding domain"/>
    <property type="match status" value="1"/>
</dbReference>
<comment type="similarity">
    <text evidence="1">Belongs to the 'phage' integrase family.</text>
</comment>
<evidence type="ECO:0000256" key="3">
    <source>
        <dbReference type="ARBA" id="ARBA00023125"/>
    </source>
</evidence>
<dbReference type="EMBL" id="FOTO01000023">
    <property type="protein sequence ID" value="SFM22846.1"/>
    <property type="molecule type" value="Genomic_DNA"/>
</dbReference>
<dbReference type="InterPro" id="IPR025166">
    <property type="entry name" value="Integrase_DNA_bind_dom"/>
</dbReference>
<evidence type="ECO:0000256" key="2">
    <source>
        <dbReference type="ARBA" id="ARBA00022908"/>
    </source>
</evidence>
<keyword evidence="2" id="KW-0229">DNA integration</keyword>
<protein>
    <submittedName>
        <fullName evidence="8">Integrase</fullName>
    </submittedName>
</protein>
<dbReference type="GO" id="GO:0003677">
    <property type="term" value="F:DNA binding"/>
    <property type="evidence" value="ECO:0007669"/>
    <property type="project" value="UniProtKB-UniRule"/>
</dbReference>
<dbReference type="PROSITE" id="PS51898">
    <property type="entry name" value="TYR_RECOMBINASE"/>
    <property type="match status" value="1"/>
</dbReference>
<evidence type="ECO:0000313" key="9">
    <source>
        <dbReference type="Proteomes" id="UP000199581"/>
    </source>
</evidence>
<keyword evidence="4" id="KW-0233">DNA recombination</keyword>
<dbReference type="InterPro" id="IPR050808">
    <property type="entry name" value="Phage_Integrase"/>
</dbReference>
<evidence type="ECO:0000256" key="5">
    <source>
        <dbReference type="PROSITE-ProRule" id="PRU01248"/>
    </source>
</evidence>
<feature type="domain" description="Core-binding (CB)" evidence="7">
    <location>
        <begin position="116"/>
        <end position="196"/>
    </location>
</feature>
<organism evidence="8 9">
    <name type="scientific">Desulfomicrobium norvegicum (strain DSM 1741 / NCIMB 8310)</name>
    <name type="common">Desulfovibrio baculatus (strain Norway 4)</name>
    <name type="synonym">Desulfovibrio desulfuricans (strain Norway 4)</name>
    <dbReference type="NCBI Taxonomy" id="52561"/>
    <lineage>
        <taxon>Bacteria</taxon>
        <taxon>Pseudomonadati</taxon>
        <taxon>Thermodesulfobacteriota</taxon>
        <taxon>Desulfovibrionia</taxon>
        <taxon>Desulfovibrionales</taxon>
        <taxon>Desulfomicrobiaceae</taxon>
        <taxon>Desulfomicrobium</taxon>
    </lineage>
</organism>
<dbReference type="InterPro" id="IPR044068">
    <property type="entry name" value="CB"/>
</dbReference>
<dbReference type="InterPro" id="IPR002104">
    <property type="entry name" value="Integrase_catalytic"/>
</dbReference>
<dbReference type="Pfam" id="PF00589">
    <property type="entry name" value="Phage_integrase"/>
    <property type="match status" value="1"/>
</dbReference>
<dbReference type="Proteomes" id="UP000199581">
    <property type="component" value="Unassembled WGS sequence"/>
</dbReference>
<reference evidence="8 9" key="1">
    <citation type="submission" date="2016-10" db="EMBL/GenBank/DDBJ databases">
        <authorList>
            <person name="Varghese N."/>
            <person name="Submissions S."/>
        </authorList>
    </citation>
    <scope>NUCLEOTIDE SEQUENCE [LARGE SCALE GENOMIC DNA]</scope>
    <source>
        <strain evidence="8 9">DSM 1741</strain>
    </source>
</reference>
<evidence type="ECO:0000259" key="7">
    <source>
        <dbReference type="PROSITE" id="PS51900"/>
    </source>
</evidence>
<dbReference type="InterPro" id="IPR011010">
    <property type="entry name" value="DNA_brk_join_enz"/>
</dbReference>
<dbReference type="GO" id="GO:0015074">
    <property type="term" value="P:DNA integration"/>
    <property type="evidence" value="ECO:0007669"/>
    <property type="project" value="UniProtKB-KW"/>
</dbReference>
<feature type="domain" description="Tyr recombinase" evidence="6">
    <location>
        <begin position="223"/>
        <end position="401"/>
    </location>
</feature>
<keyword evidence="3 5" id="KW-0238">DNA-binding</keyword>
<dbReference type="SUPFAM" id="SSF56349">
    <property type="entry name" value="DNA breaking-rejoining enzymes"/>
    <property type="match status" value="1"/>
</dbReference>
<name>A0A8G2C6X6_DESNO</name>
<sequence>MAALTEMEIKNLKPSDKLYTVQDSNGLYLEIPVKGNKRWRIRYWFDGTEYRLSLGIYPTVSLKQARGKCAEIRSMLANNQNPSLIRKKEKIEREEELRLLKEKKKIEKKVEREERATFDFVMSQWYETQFEASESVKKDTLYRMERDISPVIGKVPISKIRATDVREVIDRVRNRGALEQARRHLQKINAIFQYARIMEYVEYNPCPDLKGYLPSEKKKNKKGFRCIVERDEIPEVMQMIEKFKGTYVVQCALKLTPFLFLRPGELRKLEWSEYKKESKLLRIKGEKIKNLEKGQVFLVPLSDYVMSVFDDIYMHTGSGRYIFPNARDKYRPMSEGAILQALNRLGVDSTAHGFRKTASTILNEMNLKADAIERQLMHVEKDEIRGIYNHAQYLPERIVIMSIWTEYLLARKNNLEFSLNKAKRKYRMMLPASIREGYF</sequence>
<dbReference type="InterPro" id="IPR013762">
    <property type="entry name" value="Integrase-like_cat_sf"/>
</dbReference>
<dbReference type="AlphaFoldDB" id="A0A8G2C6X6"/>
<dbReference type="InterPro" id="IPR010998">
    <property type="entry name" value="Integrase_recombinase_N"/>
</dbReference>
<dbReference type="PROSITE" id="PS51900">
    <property type="entry name" value="CB"/>
    <property type="match status" value="1"/>
</dbReference>
<gene>
    <name evidence="8" type="ORF">SAMN05421830_12321</name>
</gene>
<dbReference type="PANTHER" id="PTHR30629">
    <property type="entry name" value="PROPHAGE INTEGRASE"/>
    <property type="match status" value="1"/>
</dbReference>
<dbReference type="GO" id="GO:0006310">
    <property type="term" value="P:DNA recombination"/>
    <property type="evidence" value="ECO:0007669"/>
    <property type="project" value="UniProtKB-KW"/>
</dbReference>
<dbReference type="Gene3D" id="1.10.443.10">
    <property type="entry name" value="Intergrase catalytic core"/>
    <property type="match status" value="1"/>
</dbReference>
<dbReference type="PANTHER" id="PTHR30629:SF2">
    <property type="entry name" value="PROPHAGE INTEGRASE INTS-RELATED"/>
    <property type="match status" value="1"/>
</dbReference>
<evidence type="ECO:0000256" key="4">
    <source>
        <dbReference type="ARBA" id="ARBA00023172"/>
    </source>
</evidence>